<reference evidence="4" key="1">
    <citation type="journal article" date="2021" name="PeerJ">
        <title>Extensive microbial diversity within the chicken gut microbiome revealed by metagenomics and culture.</title>
        <authorList>
            <person name="Gilroy R."/>
            <person name="Ravi A."/>
            <person name="Getino M."/>
            <person name="Pursley I."/>
            <person name="Horton D.L."/>
            <person name="Alikhan N.F."/>
            <person name="Baker D."/>
            <person name="Gharbi K."/>
            <person name="Hall N."/>
            <person name="Watson M."/>
            <person name="Adriaenssens E.M."/>
            <person name="Foster-Nyarko E."/>
            <person name="Jarju S."/>
            <person name="Secka A."/>
            <person name="Antonio M."/>
            <person name="Oren A."/>
            <person name="Chaudhuri R.R."/>
            <person name="La Ragione R."/>
            <person name="Hildebrand F."/>
            <person name="Pallen M.J."/>
        </authorList>
    </citation>
    <scope>NUCLEOTIDE SEQUENCE</scope>
    <source>
        <strain evidence="4">CHK196-3914</strain>
    </source>
</reference>
<protein>
    <recommendedName>
        <fullName evidence="3">Anti-sigma factor RsgI-like middle domain-containing protein</fullName>
    </recommendedName>
</protein>
<gene>
    <name evidence="4" type="ORF">H9723_01110</name>
</gene>
<evidence type="ECO:0000313" key="5">
    <source>
        <dbReference type="Proteomes" id="UP000824116"/>
    </source>
</evidence>
<organism evidence="4 5">
    <name type="scientific">Candidatus Mediterraneibacter stercoravium</name>
    <dbReference type="NCBI Taxonomy" id="2838685"/>
    <lineage>
        <taxon>Bacteria</taxon>
        <taxon>Bacillati</taxon>
        <taxon>Bacillota</taxon>
        <taxon>Clostridia</taxon>
        <taxon>Lachnospirales</taxon>
        <taxon>Lachnospiraceae</taxon>
        <taxon>Mediterraneibacter</taxon>
    </lineage>
</organism>
<evidence type="ECO:0000313" key="4">
    <source>
        <dbReference type="EMBL" id="HIZ73831.1"/>
    </source>
</evidence>
<feature type="transmembrane region" description="Helical" evidence="2">
    <location>
        <begin position="59"/>
        <end position="78"/>
    </location>
</feature>
<feature type="domain" description="Anti-sigma factor RsgI-like middle" evidence="3">
    <location>
        <begin position="87"/>
        <end position="196"/>
    </location>
</feature>
<feature type="region of interest" description="Disordered" evidence="1">
    <location>
        <begin position="213"/>
        <end position="319"/>
    </location>
</feature>
<dbReference type="InterPro" id="IPR055431">
    <property type="entry name" value="RsgI_M"/>
</dbReference>
<accession>A0A9D2G7T7</accession>
<dbReference type="Pfam" id="PF23750">
    <property type="entry name" value="RsgI_M"/>
    <property type="match status" value="1"/>
</dbReference>
<feature type="compositionally biased region" description="Polar residues" evidence="1">
    <location>
        <begin position="213"/>
        <end position="236"/>
    </location>
</feature>
<evidence type="ECO:0000256" key="1">
    <source>
        <dbReference type="SAM" id="MobiDB-lite"/>
    </source>
</evidence>
<keyword evidence="2" id="KW-1133">Transmembrane helix</keyword>
<evidence type="ECO:0000256" key="2">
    <source>
        <dbReference type="SAM" id="Phobius"/>
    </source>
</evidence>
<feature type="compositionally biased region" description="Low complexity" evidence="1">
    <location>
        <begin position="309"/>
        <end position="319"/>
    </location>
</feature>
<dbReference type="EMBL" id="DXAY01000027">
    <property type="protein sequence ID" value="HIZ73831.1"/>
    <property type="molecule type" value="Genomic_DNA"/>
</dbReference>
<comment type="caution">
    <text evidence="4">The sequence shown here is derived from an EMBL/GenBank/DDBJ whole genome shotgun (WGS) entry which is preliminary data.</text>
</comment>
<name>A0A9D2G7T7_9FIRM</name>
<sequence>MKENTTYLVMEIHSAYAVLLDNEGRFVKAANMGYESGDVVRNPVLLKYPQDHRKRLHRMIRISAGIAACICFAIFGIYEYQYMFTPYGSVQMQINPEVRIILSHSGRVLDLVGTNEDGRVLVDGYDYKGKDRYTVTDELTDRAVKMGFLNDGGQVALHADSKNISWAQALETELADKLTEHIKDYDITISVSVGILNSEELLKILDEPQSVTITLPEQTPVENTESDQTVENNSGYGDSAYSDETPAGPAPSDSGGYNSNVGEDHSDSGYGETGEGNSGYDDGGNSGYDNDDGNSGYDNDDGNSGYGDDGNSSYGDNDD</sequence>
<feature type="compositionally biased region" description="Gly residues" evidence="1">
    <location>
        <begin position="271"/>
        <end position="286"/>
    </location>
</feature>
<keyword evidence="2" id="KW-0812">Transmembrane</keyword>
<proteinExistence type="predicted"/>
<dbReference type="Proteomes" id="UP000824116">
    <property type="component" value="Unassembled WGS sequence"/>
</dbReference>
<keyword evidence="2" id="KW-0472">Membrane</keyword>
<evidence type="ECO:0000259" key="3">
    <source>
        <dbReference type="Pfam" id="PF23750"/>
    </source>
</evidence>
<reference evidence="4" key="2">
    <citation type="submission" date="2021-04" db="EMBL/GenBank/DDBJ databases">
        <authorList>
            <person name="Gilroy R."/>
        </authorList>
    </citation>
    <scope>NUCLEOTIDE SEQUENCE</scope>
    <source>
        <strain evidence="4">CHK196-3914</strain>
    </source>
</reference>
<dbReference type="AlphaFoldDB" id="A0A9D2G7T7"/>